<protein>
    <submittedName>
        <fullName evidence="1">Uncharacterized protein</fullName>
    </submittedName>
</protein>
<comment type="caution">
    <text evidence="1">The sequence shown here is derived from an EMBL/GenBank/DDBJ whole genome shotgun (WGS) entry which is preliminary data.</text>
</comment>
<name>A0A4Q1TMR4_9LACO</name>
<gene>
    <name evidence="1" type="ORF">BVJ53_11305</name>
</gene>
<dbReference type="AntiFam" id="ANF00266">
    <property type="entry name" value="DNA repeat translations related to WP_020751851.1"/>
</dbReference>
<organism evidence="1 2">
    <name type="scientific">Lacticaseibacillus chiayiensis</name>
    <dbReference type="NCBI Taxonomy" id="2100821"/>
    <lineage>
        <taxon>Bacteria</taxon>
        <taxon>Bacillati</taxon>
        <taxon>Bacillota</taxon>
        <taxon>Bacilli</taxon>
        <taxon>Lactobacillales</taxon>
        <taxon>Lactobacillaceae</taxon>
        <taxon>Lacticaseibacillus</taxon>
    </lineage>
</organism>
<sequence>MGMMNSSSGVGFWIDNGRGFLKGLFDLGFRDTAVNRCLLTLEYACKDLGRNGEARAITPEATYTPISKRSCSRSCLVYQKNQQTQRIRACWFRFLCFL</sequence>
<evidence type="ECO:0000313" key="2">
    <source>
        <dbReference type="Proteomes" id="UP000290475"/>
    </source>
</evidence>
<dbReference type="AlphaFoldDB" id="A0A4Q1TMR4"/>
<reference evidence="1 2" key="1">
    <citation type="submission" date="2017-01" db="EMBL/GenBank/DDBJ databases">
        <title>Lactobacillus chiayiensis sp. nov., a lactic acid bacterium isolated from compost.</title>
        <authorList>
            <person name="Huang C.-H."/>
        </authorList>
    </citation>
    <scope>NUCLEOTIDE SEQUENCE [LARGE SCALE GENOMIC DNA]</scope>
    <source>
        <strain evidence="2">chh01</strain>
    </source>
</reference>
<proteinExistence type="predicted"/>
<dbReference type="Proteomes" id="UP000290475">
    <property type="component" value="Unassembled WGS sequence"/>
</dbReference>
<dbReference type="NCBIfam" id="NF040509">
    <property type="entry name" value="Lacto_palin_RPT"/>
    <property type="match status" value="1"/>
</dbReference>
<accession>A0A4Q1TMR4</accession>
<evidence type="ECO:0000313" key="1">
    <source>
        <dbReference type="EMBL" id="RXT19946.1"/>
    </source>
</evidence>
<dbReference type="EMBL" id="MSSM01000030">
    <property type="protein sequence ID" value="RXT19946.1"/>
    <property type="molecule type" value="Genomic_DNA"/>
</dbReference>